<accession>A0A0H2S601</accession>
<feature type="compositionally biased region" description="Low complexity" evidence="1">
    <location>
        <begin position="79"/>
        <end position="94"/>
    </location>
</feature>
<evidence type="ECO:0000313" key="4">
    <source>
        <dbReference type="Proteomes" id="UP000053477"/>
    </source>
</evidence>
<feature type="compositionally biased region" description="Polar residues" evidence="1">
    <location>
        <begin position="60"/>
        <end position="72"/>
    </location>
</feature>
<dbReference type="AlphaFoldDB" id="A0A0H2S601"/>
<proteinExistence type="predicted"/>
<name>A0A0H2S601_9AGAM</name>
<feature type="transmembrane region" description="Helical" evidence="2">
    <location>
        <begin position="193"/>
        <end position="216"/>
    </location>
</feature>
<dbReference type="EMBL" id="KQ085885">
    <property type="protein sequence ID" value="KLO19700.1"/>
    <property type="molecule type" value="Genomic_DNA"/>
</dbReference>
<keyword evidence="4" id="KW-1185">Reference proteome</keyword>
<keyword evidence="2" id="KW-1133">Transmembrane helix</keyword>
<feature type="compositionally biased region" description="Polar residues" evidence="1">
    <location>
        <begin position="108"/>
        <end position="126"/>
    </location>
</feature>
<reference evidence="3 4" key="1">
    <citation type="submission" date="2015-04" db="EMBL/GenBank/DDBJ databases">
        <title>Complete genome sequence of Schizopora paradoxa KUC8140, a cosmopolitan wood degrader in East Asia.</title>
        <authorList>
            <consortium name="DOE Joint Genome Institute"/>
            <person name="Min B."/>
            <person name="Park H."/>
            <person name="Jang Y."/>
            <person name="Kim J.-J."/>
            <person name="Kim K.H."/>
            <person name="Pangilinan J."/>
            <person name="Lipzen A."/>
            <person name="Riley R."/>
            <person name="Grigoriev I.V."/>
            <person name="Spatafora J.W."/>
            <person name="Choi I.-G."/>
        </authorList>
    </citation>
    <scope>NUCLEOTIDE SEQUENCE [LARGE SCALE GENOMIC DNA]</scope>
    <source>
        <strain evidence="3 4">KUC8140</strain>
    </source>
</reference>
<evidence type="ECO:0000256" key="1">
    <source>
        <dbReference type="SAM" id="MobiDB-lite"/>
    </source>
</evidence>
<feature type="region of interest" description="Disordered" evidence="1">
    <location>
        <begin position="53"/>
        <end position="173"/>
    </location>
</feature>
<sequence length="264" mass="27971">MSPQVGPLPRAKLTEWDQTVVRAPNAMLRRAQGNTKDVPLLLRAVLYSSPLPIPTPAPTLHSTSTVQGSATEEPSEAITSTPTPSSFSTPASNSLEVTSPTPFPAVSPSETSTLEPTALQVSNSNDGPGAEGNQITATQGASSTSAPASGIQSLGDSPTQSENLLPDSSLETNSEATSYIRNENGFMKNKKEVAGTFTAVSLVILAIAIAVLVWWWKRRTRARKRDAWQTDTLVASFQAKRASSTTTLTPSLNQAYTALGKEFD</sequence>
<organism evidence="3 4">
    <name type="scientific">Schizopora paradoxa</name>
    <dbReference type="NCBI Taxonomy" id="27342"/>
    <lineage>
        <taxon>Eukaryota</taxon>
        <taxon>Fungi</taxon>
        <taxon>Dikarya</taxon>
        <taxon>Basidiomycota</taxon>
        <taxon>Agaricomycotina</taxon>
        <taxon>Agaricomycetes</taxon>
        <taxon>Hymenochaetales</taxon>
        <taxon>Schizoporaceae</taxon>
        <taxon>Schizopora</taxon>
    </lineage>
</organism>
<dbReference type="Proteomes" id="UP000053477">
    <property type="component" value="Unassembled WGS sequence"/>
</dbReference>
<protein>
    <submittedName>
        <fullName evidence="3">Uncharacterized protein</fullName>
    </submittedName>
</protein>
<feature type="compositionally biased region" description="Polar residues" evidence="1">
    <location>
        <begin position="133"/>
        <end position="163"/>
    </location>
</feature>
<evidence type="ECO:0000256" key="2">
    <source>
        <dbReference type="SAM" id="Phobius"/>
    </source>
</evidence>
<evidence type="ECO:0000313" key="3">
    <source>
        <dbReference type="EMBL" id="KLO19700.1"/>
    </source>
</evidence>
<dbReference type="InParanoid" id="A0A0H2S601"/>
<gene>
    <name evidence="3" type="ORF">SCHPADRAFT_935188</name>
</gene>
<keyword evidence="2" id="KW-0472">Membrane</keyword>
<keyword evidence="2" id="KW-0812">Transmembrane</keyword>